<gene>
    <name evidence="11" type="ORF">KK1_024170</name>
</gene>
<evidence type="ECO:0000256" key="1">
    <source>
        <dbReference type="ARBA" id="ARBA00004541"/>
    </source>
</evidence>
<organism evidence="11 12">
    <name type="scientific">Cajanus cajan</name>
    <name type="common">Pigeon pea</name>
    <name type="synonym">Cajanus indicus</name>
    <dbReference type="NCBI Taxonomy" id="3821"/>
    <lineage>
        <taxon>Eukaryota</taxon>
        <taxon>Viridiplantae</taxon>
        <taxon>Streptophyta</taxon>
        <taxon>Embryophyta</taxon>
        <taxon>Tracheophyta</taxon>
        <taxon>Spermatophyta</taxon>
        <taxon>Magnoliopsida</taxon>
        <taxon>eudicotyledons</taxon>
        <taxon>Gunneridae</taxon>
        <taxon>Pentapetalae</taxon>
        <taxon>rosids</taxon>
        <taxon>fabids</taxon>
        <taxon>Fabales</taxon>
        <taxon>Fabaceae</taxon>
        <taxon>Papilionoideae</taxon>
        <taxon>50 kb inversion clade</taxon>
        <taxon>NPAAA clade</taxon>
        <taxon>indigoferoid/millettioid clade</taxon>
        <taxon>Phaseoleae</taxon>
        <taxon>Cajanus</taxon>
    </lineage>
</organism>
<dbReference type="GO" id="GO:0031410">
    <property type="term" value="C:cytoplasmic vesicle"/>
    <property type="evidence" value="ECO:0007669"/>
    <property type="project" value="UniProtKB-SubCell"/>
</dbReference>
<keyword evidence="12" id="KW-1185">Reference proteome</keyword>
<feature type="signal peptide" evidence="9">
    <location>
        <begin position="1"/>
        <end position="19"/>
    </location>
</feature>
<evidence type="ECO:0000313" key="11">
    <source>
        <dbReference type="EMBL" id="KYP67817.1"/>
    </source>
</evidence>
<evidence type="ECO:0000313" key="12">
    <source>
        <dbReference type="Proteomes" id="UP000075243"/>
    </source>
</evidence>
<dbReference type="STRING" id="3821.A0A151TLA1"/>
<dbReference type="Gramene" id="C.cajan_23483.t">
    <property type="protein sequence ID" value="C.cajan_23483.t.cds1"/>
    <property type="gene ID" value="C.cajan_23483"/>
</dbReference>
<dbReference type="Proteomes" id="UP000075243">
    <property type="component" value="Chromosome 5"/>
</dbReference>
<dbReference type="OMA" id="SCSNEIM"/>
<dbReference type="AlphaFoldDB" id="A0A151TLA1"/>
<keyword evidence="4 9" id="KW-0732">Signal</keyword>
<dbReference type="PANTHER" id="PTHR35293:SF10">
    <property type="entry name" value="EGG CELL-SECRETED PROTEIN 1.2-RELATED"/>
    <property type="match status" value="1"/>
</dbReference>
<dbReference type="InterPro" id="IPR044711">
    <property type="entry name" value="EC11-15"/>
</dbReference>
<protein>
    <recommendedName>
        <fullName evidence="10">Prolamin-like domain-containing protein</fullName>
    </recommendedName>
</protein>
<dbReference type="EMBL" id="CM003607">
    <property type="protein sequence ID" value="KYP67817.1"/>
    <property type="molecule type" value="Genomic_DNA"/>
</dbReference>
<name>A0A151TLA1_CAJCA</name>
<comment type="similarity">
    <text evidence="8">Belongs to the plant egg cell-secreted peptide family.</text>
</comment>
<sequence>MLALALALALACFVACGAATRDSHVGCWSNLNELKSCSSEIMRFFINGHAHITPNCCCAITDITHNCWPKMLTFLGLTYQEYFYVRGYCDPYAPTPALAPAPDGPVSPIY</sequence>
<reference evidence="11 12" key="1">
    <citation type="journal article" date="2012" name="Nat. Biotechnol.">
        <title>Draft genome sequence of pigeonpea (Cajanus cajan), an orphan legume crop of resource-poor farmers.</title>
        <authorList>
            <person name="Varshney R.K."/>
            <person name="Chen W."/>
            <person name="Li Y."/>
            <person name="Bharti A.K."/>
            <person name="Saxena R.K."/>
            <person name="Schlueter J.A."/>
            <person name="Donoghue M.T."/>
            <person name="Azam S."/>
            <person name="Fan G."/>
            <person name="Whaley A.M."/>
            <person name="Farmer A.D."/>
            <person name="Sheridan J."/>
            <person name="Iwata A."/>
            <person name="Tuteja R."/>
            <person name="Penmetsa R.V."/>
            <person name="Wu W."/>
            <person name="Upadhyaya H.D."/>
            <person name="Yang S.P."/>
            <person name="Shah T."/>
            <person name="Saxena K.B."/>
            <person name="Michael T."/>
            <person name="McCombie W.R."/>
            <person name="Yang B."/>
            <person name="Zhang G."/>
            <person name="Yang H."/>
            <person name="Wang J."/>
            <person name="Spillane C."/>
            <person name="Cook D.R."/>
            <person name="May G.D."/>
            <person name="Xu X."/>
            <person name="Jackson S.A."/>
        </authorList>
    </citation>
    <scope>NUCLEOTIDE SEQUENCE [LARGE SCALE GENOMIC DNA]</scope>
    <source>
        <strain evidence="12">cv. Asha</strain>
    </source>
</reference>
<evidence type="ECO:0000256" key="7">
    <source>
        <dbReference type="ARBA" id="ARBA00034457"/>
    </source>
</evidence>
<dbReference type="GO" id="GO:0080155">
    <property type="term" value="P:regulation of double fertilization forming a zygote and endosperm"/>
    <property type="evidence" value="ECO:0007669"/>
    <property type="project" value="UniProtKB-ARBA"/>
</dbReference>
<dbReference type="InterPro" id="IPR008502">
    <property type="entry name" value="Prolamin-like"/>
</dbReference>
<proteinExistence type="inferred from homology"/>
<accession>A0A151TLA1</accession>
<evidence type="ECO:0000256" key="3">
    <source>
        <dbReference type="ARBA" id="ARBA00022525"/>
    </source>
</evidence>
<keyword evidence="6" id="KW-0968">Cytoplasmic vesicle</keyword>
<comment type="subcellular location">
    <subcellularLocation>
        <location evidence="1">Cytoplasmic vesicle</location>
    </subcellularLocation>
    <subcellularLocation>
        <location evidence="2">Secreted</location>
    </subcellularLocation>
</comment>
<evidence type="ECO:0000256" key="8">
    <source>
        <dbReference type="ARBA" id="ARBA00034484"/>
    </source>
</evidence>
<evidence type="ECO:0000256" key="5">
    <source>
        <dbReference type="ARBA" id="ARBA00023279"/>
    </source>
</evidence>
<evidence type="ECO:0000259" key="10">
    <source>
        <dbReference type="Pfam" id="PF05617"/>
    </source>
</evidence>
<feature type="domain" description="Prolamin-like" evidence="10">
    <location>
        <begin position="27"/>
        <end position="90"/>
    </location>
</feature>
<dbReference type="PANTHER" id="PTHR35293">
    <property type="entry name" value="EGG CELL-SECRETED PROTEIN 1.5"/>
    <property type="match status" value="1"/>
</dbReference>
<feature type="chain" id="PRO_5007589160" description="Prolamin-like domain-containing protein" evidence="9">
    <location>
        <begin position="20"/>
        <end position="110"/>
    </location>
</feature>
<dbReference type="GO" id="GO:0005576">
    <property type="term" value="C:extracellular region"/>
    <property type="evidence" value="ECO:0007669"/>
    <property type="project" value="UniProtKB-SubCell"/>
</dbReference>
<evidence type="ECO:0000256" key="4">
    <source>
        <dbReference type="ARBA" id="ARBA00022729"/>
    </source>
</evidence>
<evidence type="ECO:0000256" key="6">
    <source>
        <dbReference type="ARBA" id="ARBA00023329"/>
    </source>
</evidence>
<keyword evidence="3" id="KW-0964">Secreted</keyword>
<evidence type="ECO:0000256" key="9">
    <source>
        <dbReference type="SAM" id="SignalP"/>
    </source>
</evidence>
<dbReference type="GO" id="GO:0009567">
    <property type="term" value="P:double fertilization forming a zygote and endosperm"/>
    <property type="evidence" value="ECO:0007669"/>
    <property type="project" value="InterPro"/>
</dbReference>
<dbReference type="Pfam" id="PF05617">
    <property type="entry name" value="Prolamin_like"/>
    <property type="match status" value="1"/>
</dbReference>
<dbReference type="GO" id="GO:2000008">
    <property type="term" value="P:regulation of protein localization to cell surface"/>
    <property type="evidence" value="ECO:0007669"/>
    <property type="project" value="UniProtKB-ARBA"/>
</dbReference>
<evidence type="ECO:0000256" key="2">
    <source>
        <dbReference type="ARBA" id="ARBA00004613"/>
    </source>
</evidence>
<comment type="function">
    <text evidence="7">Involved in the regulation of gamete interactions during the double fertilization and to prevent multiple-pollen tube attraction; mediates the redistribution of the gamete fusogen HAP2/GCS1 to the cell surface after secretion upon sperm arrival.</text>
</comment>
<keyword evidence="5" id="KW-0278">Fertilization</keyword>